<evidence type="ECO:0000313" key="2">
    <source>
        <dbReference type="EMBL" id="XDU63216.1"/>
    </source>
</evidence>
<dbReference type="Gene3D" id="2.30.30.40">
    <property type="entry name" value="SH3 Domains"/>
    <property type="match status" value="1"/>
</dbReference>
<evidence type="ECO:0000256" key="1">
    <source>
        <dbReference type="SAM" id="SignalP"/>
    </source>
</evidence>
<reference evidence="2" key="1">
    <citation type="submission" date="2024-07" db="EMBL/GenBank/DDBJ databases">
        <authorList>
            <person name="Li X.-J."/>
            <person name="Wang X."/>
        </authorList>
    </citation>
    <scope>NUCLEOTIDE SEQUENCE</scope>
    <source>
        <strain evidence="2">HSP-536</strain>
    </source>
</reference>
<proteinExistence type="predicted"/>
<feature type="chain" id="PRO_5044290590" description="SH3b domain-containing protein" evidence="1">
    <location>
        <begin position="24"/>
        <end position="250"/>
    </location>
</feature>
<dbReference type="EMBL" id="CP165647">
    <property type="protein sequence ID" value="XDU63216.1"/>
    <property type="molecule type" value="Genomic_DNA"/>
</dbReference>
<protein>
    <recommendedName>
        <fullName evidence="3">SH3b domain-containing protein</fullName>
    </recommendedName>
</protein>
<sequence>MKKNIFTILALIILFTICSVSSASEVKIISSGNEDNVFETTGTLRVEWKEEDDCDYLGLTKMMFIPDNPAAFGGKIAYVWAKDMSNESDEKAGDEVLKLAKRIFKNPEIGNVENGHEEIAVKIRLKSLKPVVECNNVMLYSEFVNAEEIKVPKVTLSEEKYDTKLAGHFTVGYTVKSPNGSVNIMEKPDANSKVVKRIGKNDTVGEIQDFGEWVFVYYRNTYPDFTYGYVRKSELKKNIRHPFENIDLFN</sequence>
<evidence type="ECO:0008006" key="3">
    <source>
        <dbReference type="Google" id="ProtNLM"/>
    </source>
</evidence>
<dbReference type="RefSeq" id="WP_369717229.1">
    <property type="nucleotide sequence ID" value="NZ_CP165647.1"/>
</dbReference>
<dbReference type="AlphaFoldDB" id="A0AB39V656"/>
<feature type="signal peptide" evidence="1">
    <location>
        <begin position="1"/>
        <end position="23"/>
    </location>
</feature>
<accession>A0AB39V656</accession>
<gene>
    <name evidence="2" type="ORF">AB8B28_05065</name>
</gene>
<name>A0AB39V656_9FUSO</name>
<organism evidence="2">
    <name type="scientific">Leptotrichia alba</name>
    <dbReference type="NCBI Taxonomy" id="3239304"/>
    <lineage>
        <taxon>Bacteria</taxon>
        <taxon>Fusobacteriati</taxon>
        <taxon>Fusobacteriota</taxon>
        <taxon>Fusobacteriia</taxon>
        <taxon>Fusobacteriales</taxon>
        <taxon>Leptotrichiaceae</taxon>
        <taxon>Leptotrichia</taxon>
    </lineage>
</organism>
<dbReference type="KEGG" id="lala:AB8B28_05065"/>
<keyword evidence="1" id="KW-0732">Signal</keyword>